<sequence length="48" mass="5409">MRSGLTFKRIVTALIIVLLISVLKNWKDVKRGFIDGVNDGRAHTAKTR</sequence>
<accession>A0A6I4IQ18</accession>
<name>A0A6I4IQ18_9SPHI</name>
<feature type="transmembrane region" description="Helical" evidence="1">
    <location>
        <begin position="6"/>
        <end position="23"/>
    </location>
</feature>
<keyword evidence="1" id="KW-0472">Membrane</keyword>
<comment type="caution">
    <text evidence="2">The sequence shown here is derived from an EMBL/GenBank/DDBJ whole genome shotgun (WGS) entry which is preliminary data.</text>
</comment>
<evidence type="ECO:0000313" key="2">
    <source>
        <dbReference type="EMBL" id="MVN90983.1"/>
    </source>
</evidence>
<evidence type="ECO:0000313" key="3">
    <source>
        <dbReference type="Proteomes" id="UP000434850"/>
    </source>
</evidence>
<evidence type="ECO:0000256" key="1">
    <source>
        <dbReference type="SAM" id="Phobius"/>
    </source>
</evidence>
<dbReference type="Proteomes" id="UP000434850">
    <property type="component" value="Unassembled WGS sequence"/>
</dbReference>
<keyword evidence="1" id="KW-1133">Transmembrane helix</keyword>
<reference evidence="2 3" key="1">
    <citation type="submission" date="2019-12" db="EMBL/GenBank/DDBJ databases">
        <title>Mucilaginibacter sp. HME9299 genome sequencing and assembly.</title>
        <authorList>
            <person name="Kang H."/>
            <person name="Kim H."/>
            <person name="Joh K."/>
        </authorList>
    </citation>
    <scope>NUCLEOTIDE SEQUENCE [LARGE SCALE GENOMIC DNA]</scope>
    <source>
        <strain evidence="2 3">HME9299</strain>
    </source>
</reference>
<proteinExistence type="predicted"/>
<dbReference type="RefSeq" id="WP_157540744.1">
    <property type="nucleotide sequence ID" value="NZ_WQLA01000002.1"/>
</dbReference>
<gene>
    <name evidence="2" type="ORF">GO816_07590</name>
</gene>
<protein>
    <submittedName>
        <fullName evidence="2">Uncharacterized protein</fullName>
    </submittedName>
</protein>
<keyword evidence="3" id="KW-1185">Reference proteome</keyword>
<dbReference type="AlphaFoldDB" id="A0A6I4IQ18"/>
<dbReference type="EMBL" id="WQLA01000002">
    <property type="protein sequence ID" value="MVN90983.1"/>
    <property type="molecule type" value="Genomic_DNA"/>
</dbReference>
<organism evidence="2 3">
    <name type="scientific">Mucilaginibacter aquatilis</name>
    <dbReference type="NCBI Taxonomy" id="1517760"/>
    <lineage>
        <taxon>Bacteria</taxon>
        <taxon>Pseudomonadati</taxon>
        <taxon>Bacteroidota</taxon>
        <taxon>Sphingobacteriia</taxon>
        <taxon>Sphingobacteriales</taxon>
        <taxon>Sphingobacteriaceae</taxon>
        <taxon>Mucilaginibacter</taxon>
    </lineage>
</organism>
<keyword evidence="1" id="KW-0812">Transmembrane</keyword>